<dbReference type="PANTHER" id="PTHR19328:SF75">
    <property type="entry name" value="ALDOSE SUGAR DEHYDROGENASE YLII"/>
    <property type="match status" value="1"/>
</dbReference>
<dbReference type="EMBL" id="AQQX01000003">
    <property type="protein sequence ID" value="KGM48702.1"/>
    <property type="molecule type" value="Genomic_DNA"/>
</dbReference>
<name>A0A0A0EHM9_9RHOB</name>
<dbReference type="Gene3D" id="2.120.10.30">
    <property type="entry name" value="TolB, C-terminal domain"/>
    <property type="match status" value="1"/>
</dbReference>
<accession>A0A0A0EHM9</accession>
<organism evidence="2 3">
    <name type="scientific">Pseudooceanicola atlanticus</name>
    <dbReference type="NCBI Taxonomy" id="1461694"/>
    <lineage>
        <taxon>Bacteria</taxon>
        <taxon>Pseudomonadati</taxon>
        <taxon>Pseudomonadota</taxon>
        <taxon>Alphaproteobacteria</taxon>
        <taxon>Rhodobacterales</taxon>
        <taxon>Paracoccaceae</taxon>
        <taxon>Pseudooceanicola</taxon>
    </lineage>
</organism>
<dbReference type="STRING" id="1461694.ATO9_08240"/>
<evidence type="ECO:0000259" key="1">
    <source>
        <dbReference type="Pfam" id="PF07995"/>
    </source>
</evidence>
<comment type="caution">
    <text evidence="2">The sequence shown here is derived from an EMBL/GenBank/DDBJ whole genome shotgun (WGS) entry which is preliminary data.</text>
</comment>
<sequence length="353" mass="38116">MALSLAGSAVALDTSAGTMRAEAVASGFATPWAVAFPPDGGFLVSEKEGRLWIVRDGEASRIDGLPDILTQGQGGLLDILVPRDFAETRQVYLTHAKRQSGGSGTALSVGRLSEDGTTLEGTEVIFEMAEGSSGGRHFGSRLVEGEDGKLYMTIGERGDRPAAQDLARHNGSVLRLNRDGSVPSDNPFVGQDGAQPAIWSYGHRNPQGAAMDGEGRIWVNEHGARGGDEVNLIRKGANYGWPVIAYGRHYSGGEIGEGTEKEGMEQPVHYWDPSIAPSGMTFYDGRVSDWQGDAFVGALKFDYIARLSGDPLREVEQIEGLETRRVRDVRTGPDGYLWFISEDRGTVYRLVPE</sequence>
<dbReference type="PANTHER" id="PTHR19328">
    <property type="entry name" value="HEDGEHOG-INTERACTING PROTEIN"/>
    <property type="match status" value="1"/>
</dbReference>
<evidence type="ECO:0000313" key="3">
    <source>
        <dbReference type="Proteomes" id="UP000030004"/>
    </source>
</evidence>
<evidence type="ECO:0000313" key="2">
    <source>
        <dbReference type="EMBL" id="KGM48702.1"/>
    </source>
</evidence>
<dbReference type="AlphaFoldDB" id="A0A0A0EHM9"/>
<dbReference type="SUPFAM" id="SSF50952">
    <property type="entry name" value="Soluble quinoprotein glucose dehydrogenase"/>
    <property type="match status" value="1"/>
</dbReference>
<dbReference type="eggNOG" id="COG2133">
    <property type="taxonomic scope" value="Bacteria"/>
</dbReference>
<protein>
    <recommendedName>
        <fullName evidence="1">Glucose/Sorbosone dehydrogenase domain-containing protein</fullName>
    </recommendedName>
</protein>
<dbReference type="InterPro" id="IPR012938">
    <property type="entry name" value="Glc/Sorbosone_DH"/>
</dbReference>
<proteinExistence type="predicted"/>
<keyword evidence="3" id="KW-1185">Reference proteome</keyword>
<dbReference type="InterPro" id="IPR011041">
    <property type="entry name" value="Quinoprot_gluc/sorb_DH_b-prop"/>
</dbReference>
<feature type="domain" description="Glucose/Sorbosone dehydrogenase" evidence="1">
    <location>
        <begin position="29"/>
        <end position="348"/>
    </location>
</feature>
<reference evidence="2 3" key="1">
    <citation type="journal article" date="2015" name="Antonie Van Leeuwenhoek">
        <title>Pseudooceanicola atlanticus gen. nov. sp. nov., isolated from surface seawater of the Atlantic Ocean and reclassification of Oceanicola batsensis, Oceanicola marinus, Oceanicola nitratireducens, Oceanicola nanhaiensis, Oceanicola antarcticus and Oceanicola flagellatus, as Pseudooceanicola batsensis comb. nov., Pseudooceanicola marinus comb. nov., Pseudooceanicola nitratireducens comb. nov., Pseudooceanicola nanhaiensis comb. nov., Pseudooceanicola antarcticus comb. nov., and Pseudooceanicola flagellatus comb. nov.</title>
        <authorList>
            <person name="Lai Q."/>
            <person name="Li G."/>
            <person name="Liu X."/>
            <person name="Du Y."/>
            <person name="Sun F."/>
            <person name="Shao Z."/>
        </authorList>
    </citation>
    <scope>NUCLEOTIDE SEQUENCE [LARGE SCALE GENOMIC DNA]</scope>
    <source>
        <strain evidence="2 3">22II-s11g</strain>
    </source>
</reference>
<dbReference type="InterPro" id="IPR011042">
    <property type="entry name" value="6-blade_b-propeller_TolB-like"/>
</dbReference>
<dbReference type="Proteomes" id="UP000030004">
    <property type="component" value="Unassembled WGS sequence"/>
</dbReference>
<dbReference type="Pfam" id="PF07995">
    <property type="entry name" value="GSDH"/>
    <property type="match status" value="1"/>
</dbReference>
<gene>
    <name evidence="2" type="ORF">ATO9_08240</name>
</gene>